<dbReference type="EMBL" id="FQYU01000001">
    <property type="protein sequence ID" value="SHI55886.1"/>
    <property type="molecule type" value="Genomic_DNA"/>
</dbReference>
<dbReference type="PROSITE" id="PS51257">
    <property type="entry name" value="PROKAR_LIPOPROTEIN"/>
    <property type="match status" value="1"/>
</dbReference>
<accession>A0A1M6C4C5</accession>
<dbReference type="InterPro" id="IPR014044">
    <property type="entry name" value="CAP_dom"/>
</dbReference>
<evidence type="ECO:0000313" key="3">
    <source>
        <dbReference type="Proteomes" id="UP000184543"/>
    </source>
</evidence>
<dbReference type="Pfam" id="PF00188">
    <property type="entry name" value="CAP"/>
    <property type="match status" value="1"/>
</dbReference>
<feature type="domain" description="SCP" evidence="1">
    <location>
        <begin position="90"/>
        <end position="190"/>
    </location>
</feature>
<protein>
    <submittedName>
        <fullName evidence="2">Cysteine-rich secretory protein family protein</fullName>
    </submittedName>
</protein>
<dbReference type="Proteomes" id="UP000184543">
    <property type="component" value="Unassembled WGS sequence"/>
</dbReference>
<dbReference type="STRING" id="192903.SAMN04488513_101637"/>
<dbReference type="SUPFAM" id="SSF55797">
    <property type="entry name" value="PR-1-like"/>
    <property type="match status" value="1"/>
</dbReference>
<proteinExistence type="predicted"/>
<sequence length="318" mass="34739">MRYSTVLRLALPAIFLMSACSKDDKPTSETEELSTTIDTSEREAALALYEDYYMASSTSASDVLWTGDEPSCTLGSVPQNTKDRILGRLHYFRKAVGLNNVVAENSAKSEKAQAAALMMHANGSLEHYPPDTWKCFSEAGKEAAANSLLTSAAGSAAIDSYIRDQGAENGPVGHRRWLLWPRLQEIGIGNTDHYNALWVIGDAGTPPADAPEFIAWPPEGFVPKQVVYPRWSFSIANADFEDTKVSMRYSNGSTIAVETEELSKAYADNTIVWQPDFEPSGITKDTSLIVSIQSVGINGEATDFEYEVILFDATNPSN</sequence>
<gene>
    <name evidence="2" type="ORF">SAMN04488513_101637</name>
</gene>
<dbReference type="Gene3D" id="3.40.33.10">
    <property type="entry name" value="CAP"/>
    <property type="match status" value="1"/>
</dbReference>
<dbReference type="AlphaFoldDB" id="A0A1M6C4C5"/>
<keyword evidence="3" id="KW-1185">Reference proteome</keyword>
<dbReference type="RefSeq" id="WP_094766507.1">
    <property type="nucleotide sequence ID" value="NZ_FQYU01000001.1"/>
</dbReference>
<dbReference type="OrthoDB" id="1766522at2"/>
<evidence type="ECO:0000313" key="2">
    <source>
        <dbReference type="EMBL" id="SHI55886.1"/>
    </source>
</evidence>
<evidence type="ECO:0000259" key="1">
    <source>
        <dbReference type="Pfam" id="PF00188"/>
    </source>
</evidence>
<name>A0A1M6C4C5_9FLAO</name>
<reference evidence="3" key="1">
    <citation type="submission" date="2016-11" db="EMBL/GenBank/DDBJ databases">
        <authorList>
            <person name="Varghese N."/>
            <person name="Submissions S."/>
        </authorList>
    </citation>
    <scope>NUCLEOTIDE SEQUENCE [LARGE SCALE GENOMIC DNA]</scope>
    <source>
        <strain evidence="3">DSM 19858</strain>
    </source>
</reference>
<dbReference type="InterPro" id="IPR035940">
    <property type="entry name" value="CAP_sf"/>
</dbReference>
<organism evidence="2 3">
    <name type="scientific">Pseudozobellia thermophila</name>
    <dbReference type="NCBI Taxonomy" id="192903"/>
    <lineage>
        <taxon>Bacteria</taxon>
        <taxon>Pseudomonadati</taxon>
        <taxon>Bacteroidota</taxon>
        <taxon>Flavobacteriia</taxon>
        <taxon>Flavobacteriales</taxon>
        <taxon>Flavobacteriaceae</taxon>
        <taxon>Pseudozobellia</taxon>
    </lineage>
</organism>